<dbReference type="Gene3D" id="3.80.10.10">
    <property type="entry name" value="Ribonuclease Inhibitor"/>
    <property type="match status" value="2"/>
</dbReference>
<dbReference type="OrthoDB" id="1574204at2759"/>
<dbReference type="Pfam" id="PF00612">
    <property type="entry name" value="IQ"/>
    <property type="match status" value="2"/>
</dbReference>
<dbReference type="CDD" id="cd23767">
    <property type="entry name" value="IQCD"/>
    <property type="match status" value="1"/>
</dbReference>
<dbReference type="AlphaFoldDB" id="A0A7G2CIK0"/>
<feature type="compositionally biased region" description="Low complexity" evidence="3">
    <location>
        <begin position="393"/>
        <end position="403"/>
    </location>
</feature>
<dbReference type="InterPro" id="IPR027417">
    <property type="entry name" value="P-loop_NTPase"/>
</dbReference>
<accession>A0A7G2CIK0</accession>
<dbReference type="PROSITE" id="PS51450">
    <property type="entry name" value="LRR"/>
    <property type="match status" value="3"/>
</dbReference>
<feature type="region of interest" description="Disordered" evidence="3">
    <location>
        <begin position="361"/>
        <end position="412"/>
    </location>
</feature>
<dbReference type="SMART" id="SM00365">
    <property type="entry name" value="LRR_SD22"/>
    <property type="match status" value="4"/>
</dbReference>
<evidence type="ECO:0000256" key="1">
    <source>
        <dbReference type="ARBA" id="ARBA00022614"/>
    </source>
</evidence>
<feature type="compositionally biased region" description="Basic and acidic residues" evidence="3">
    <location>
        <begin position="370"/>
        <end position="388"/>
    </location>
</feature>
<evidence type="ECO:0000256" key="2">
    <source>
        <dbReference type="ARBA" id="ARBA00022737"/>
    </source>
</evidence>
<keyword evidence="5" id="KW-1185">Reference proteome</keyword>
<dbReference type="SMART" id="SM00369">
    <property type="entry name" value="LRR_TYP"/>
    <property type="match status" value="5"/>
</dbReference>
<dbReference type="Pfam" id="PF12799">
    <property type="entry name" value="LRR_4"/>
    <property type="match status" value="1"/>
</dbReference>
<proteinExistence type="predicted"/>
<feature type="compositionally biased region" description="Basic and acidic residues" evidence="3">
    <location>
        <begin position="668"/>
        <end position="678"/>
    </location>
</feature>
<evidence type="ECO:0000313" key="5">
    <source>
        <dbReference type="Proteomes" id="UP000515908"/>
    </source>
</evidence>
<dbReference type="PANTHER" id="PTHR15454">
    <property type="entry name" value="NISCHARIN RELATED"/>
    <property type="match status" value="1"/>
</dbReference>
<dbReference type="Proteomes" id="UP000515908">
    <property type="component" value="Chromosome 12"/>
</dbReference>
<sequence length="759" mass="86022">MTSSFILDLSNAPGKENQLGDLTIPRSFQSDSLEDIKTVIASQCDLASLSVGMNATLADVAATVTVLSAPYNRLASIAGIEHFASLEVLDLHHNHLQVLDPKSTALLRKLKHLTTLDVSFNQLRLVDFDTSAEEGDLLRLSVVNLSHNELIEIPDLRSLPALTELNLNYNKIEDLTEVEGRLPLLALHTLKLRHNALPTATSIVPLTALAQTLKCIELYDNTFCQIDETDPLRASVGREGSAARRGSMLVPSADQPFWWRPFVLFLLPLLETIDLIELTRSEKQATALLFRNNQGELAKNFLELMNPHQKDELVNYLVKKCDHVLAPADMADILAATEEEDVTYVAEERQEKQEALLLESPGISSPDYYSSKHDNEELPHRESAERNVRPRTRSTMSSITSIPQTPTNGGRSASLTEVVRAMQLKLKSLTTVVEVLYKEDMIRKRFAAITIQKYIRGTLTRMHLSSKDAMRCAIIRERLRQLQHQGPAVGLEAPPALSPSSTTNMKEVLASMKDLQGLITTMWGDLEQYRAMLDREERRAAITIQRHFRGYLARQEWKVMKADYEEFVLSLSSYVLLMQRVGRGFRSRRHVQLNVVPRLEVFRLRGDVRTLQEQIVELRALIEKKDIATVRATQPRLSIDYTTEGRDPREEMEKIIRNFENKSGPVGHRLEEEKRRQQEEEDTLLQDNLMANPAEDPFCDETPDRLASGGNHETTFESESLPDDEEDRAEEEEEDRESSEGIDLLESPTYSEKEQLKEL</sequence>
<dbReference type="InterPro" id="IPR001611">
    <property type="entry name" value="Leu-rich_rpt"/>
</dbReference>
<dbReference type="Gene3D" id="1.20.5.190">
    <property type="match status" value="1"/>
</dbReference>
<evidence type="ECO:0000313" key="4">
    <source>
        <dbReference type="EMBL" id="CAD2218744.1"/>
    </source>
</evidence>
<evidence type="ECO:0000256" key="3">
    <source>
        <dbReference type="SAM" id="MobiDB-lite"/>
    </source>
</evidence>
<dbReference type="VEuPathDB" id="TriTrypDB:ADEAN_000623500"/>
<keyword evidence="1" id="KW-0433">Leucine-rich repeat</keyword>
<organism evidence="4 5">
    <name type="scientific">Angomonas deanei</name>
    <dbReference type="NCBI Taxonomy" id="59799"/>
    <lineage>
        <taxon>Eukaryota</taxon>
        <taxon>Discoba</taxon>
        <taxon>Euglenozoa</taxon>
        <taxon>Kinetoplastea</taxon>
        <taxon>Metakinetoplastina</taxon>
        <taxon>Trypanosomatida</taxon>
        <taxon>Trypanosomatidae</taxon>
        <taxon>Strigomonadinae</taxon>
        <taxon>Angomonas</taxon>
    </lineage>
</organism>
<dbReference type="InterPro" id="IPR025875">
    <property type="entry name" value="Leu-rich_rpt_4"/>
</dbReference>
<dbReference type="SMART" id="SM00015">
    <property type="entry name" value="IQ"/>
    <property type="match status" value="3"/>
</dbReference>
<dbReference type="GO" id="GO:0005737">
    <property type="term" value="C:cytoplasm"/>
    <property type="evidence" value="ECO:0007669"/>
    <property type="project" value="TreeGrafter"/>
</dbReference>
<protein>
    <submittedName>
        <fullName evidence="4">Leucine Rich repeats (2 copies)/Leucine rich repeat/IQ calmodulin-binding motif containing protein, putative</fullName>
    </submittedName>
</protein>
<feature type="region of interest" description="Disordered" evidence="3">
    <location>
        <begin position="658"/>
        <end position="759"/>
    </location>
</feature>
<keyword evidence="2" id="KW-0677">Repeat</keyword>
<name>A0A7G2CIK0_9TRYP</name>
<dbReference type="SUPFAM" id="SSF52540">
    <property type="entry name" value="P-loop containing nucleoside triphosphate hydrolases"/>
    <property type="match status" value="1"/>
</dbReference>
<dbReference type="SUPFAM" id="SSF52058">
    <property type="entry name" value="L domain-like"/>
    <property type="match status" value="1"/>
</dbReference>
<dbReference type="InterPro" id="IPR003591">
    <property type="entry name" value="Leu-rich_rpt_typical-subtyp"/>
</dbReference>
<dbReference type="InterPro" id="IPR000048">
    <property type="entry name" value="IQ_motif_EF-hand-BS"/>
</dbReference>
<gene>
    <name evidence="4" type="ORF">ADEAN_000623500</name>
</gene>
<reference evidence="4 5" key="1">
    <citation type="submission" date="2020-08" db="EMBL/GenBank/DDBJ databases">
        <authorList>
            <person name="Newling K."/>
            <person name="Davey J."/>
            <person name="Forrester S."/>
        </authorList>
    </citation>
    <scope>NUCLEOTIDE SEQUENCE [LARGE SCALE GENOMIC DNA]</scope>
    <source>
        <strain evidence="5">Crithidia deanei Carvalho (ATCC PRA-265)</strain>
    </source>
</reference>
<dbReference type="PROSITE" id="PS50096">
    <property type="entry name" value="IQ"/>
    <property type="match status" value="2"/>
</dbReference>
<dbReference type="PANTHER" id="PTHR15454:SF56">
    <property type="entry name" value="PROTEIN PHOSPHATASE 1 REGULATORY SUBUNIT 7-RELATED"/>
    <property type="match status" value="1"/>
</dbReference>
<feature type="compositionally biased region" description="Acidic residues" evidence="3">
    <location>
        <begin position="720"/>
        <end position="737"/>
    </location>
</feature>
<dbReference type="EMBL" id="LR877156">
    <property type="protein sequence ID" value="CAD2218744.1"/>
    <property type="molecule type" value="Genomic_DNA"/>
</dbReference>
<dbReference type="InterPro" id="IPR032675">
    <property type="entry name" value="LRR_dom_sf"/>
</dbReference>